<dbReference type="EMBL" id="JAKFHA010000057">
    <property type="protein sequence ID" value="MCF2533732.1"/>
    <property type="molecule type" value="Genomic_DNA"/>
</dbReference>
<keyword evidence="1" id="KW-1133">Transmembrane helix</keyword>
<accession>A0AA41U761</accession>
<sequence>MPENNEMDPAASTQMFRAFVAEEQRANAAEPAPHHRSGGISPVLVGGVVVAVIAIVLAAVLAFS</sequence>
<dbReference type="AlphaFoldDB" id="A0AA41U761"/>
<evidence type="ECO:0000313" key="2">
    <source>
        <dbReference type="EMBL" id="MCF2533732.1"/>
    </source>
</evidence>
<keyword evidence="3" id="KW-1185">Reference proteome</keyword>
<organism evidence="2 3">
    <name type="scientific">Yinghuangia soli</name>
    <dbReference type="NCBI Taxonomy" id="2908204"/>
    <lineage>
        <taxon>Bacteria</taxon>
        <taxon>Bacillati</taxon>
        <taxon>Actinomycetota</taxon>
        <taxon>Actinomycetes</taxon>
        <taxon>Kitasatosporales</taxon>
        <taxon>Streptomycetaceae</taxon>
        <taxon>Yinghuangia</taxon>
    </lineage>
</organism>
<keyword evidence="1" id="KW-0472">Membrane</keyword>
<name>A0AA41U761_9ACTN</name>
<evidence type="ECO:0000256" key="1">
    <source>
        <dbReference type="SAM" id="Phobius"/>
    </source>
</evidence>
<dbReference type="Proteomes" id="UP001165378">
    <property type="component" value="Unassembled WGS sequence"/>
</dbReference>
<proteinExistence type="predicted"/>
<comment type="caution">
    <text evidence="2">The sequence shown here is derived from an EMBL/GenBank/DDBJ whole genome shotgun (WGS) entry which is preliminary data.</text>
</comment>
<gene>
    <name evidence="2" type="ORF">LZ495_41840</name>
</gene>
<dbReference type="RefSeq" id="WP_235058495.1">
    <property type="nucleotide sequence ID" value="NZ_JAKFHA010000057.1"/>
</dbReference>
<protein>
    <submittedName>
        <fullName evidence="2">Uncharacterized protein</fullName>
    </submittedName>
</protein>
<keyword evidence="1" id="KW-0812">Transmembrane</keyword>
<feature type="transmembrane region" description="Helical" evidence="1">
    <location>
        <begin position="43"/>
        <end position="63"/>
    </location>
</feature>
<evidence type="ECO:0000313" key="3">
    <source>
        <dbReference type="Proteomes" id="UP001165378"/>
    </source>
</evidence>
<reference evidence="2" key="1">
    <citation type="submission" date="2022-01" db="EMBL/GenBank/DDBJ databases">
        <title>Genome-Based Taxonomic Classification of the Phylum Actinobacteria.</title>
        <authorList>
            <person name="Gao Y."/>
        </authorList>
    </citation>
    <scope>NUCLEOTIDE SEQUENCE</scope>
    <source>
        <strain evidence="2">KLBMP 8922</strain>
    </source>
</reference>